<evidence type="ECO:0000313" key="3">
    <source>
        <dbReference type="Proteomes" id="UP000235145"/>
    </source>
</evidence>
<dbReference type="EMBL" id="NBSK02000008">
    <property type="protein sequence ID" value="KAJ0191902.1"/>
    <property type="molecule type" value="Genomic_DNA"/>
</dbReference>
<proteinExistence type="predicted"/>
<dbReference type="Pfam" id="PF13966">
    <property type="entry name" value="zf-RVT"/>
    <property type="match status" value="1"/>
</dbReference>
<organism evidence="2 3">
    <name type="scientific">Lactuca sativa</name>
    <name type="common">Garden lettuce</name>
    <dbReference type="NCBI Taxonomy" id="4236"/>
    <lineage>
        <taxon>Eukaryota</taxon>
        <taxon>Viridiplantae</taxon>
        <taxon>Streptophyta</taxon>
        <taxon>Embryophyta</taxon>
        <taxon>Tracheophyta</taxon>
        <taxon>Spermatophyta</taxon>
        <taxon>Magnoliopsida</taxon>
        <taxon>eudicotyledons</taxon>
        <taxon>Gunneridae</taxon>
        <taxon>Pentapetalae</taxon>
        <taxon>asterids</taxon>
        <taxon>campanulids</taxon>
        <taxon>Asterales</taxon>
        <taxon>Asteraceae</taxon>
        <taxon>Cichorioideae</taxon>
        <taxon>Cichorieae</taxon>
        <taxon>Lactucinae</taxon>
        <taxon>Lactuca</taxon>
    </lineage>
</organism>
<dbReference type="AlphaFoldDB" id="A0A9R1UQ84"/>
<comment type="caution">
    <text evidence="2">The sequence shown here is derived from an EMBL/GenBank/DDBJ whole genome shotgun (WGS) entry which is preliminary data.</text>
</comment>
<dbReference type="Proteomes" id="UP000235145">
    <property type="component" value="Unassembled WGS sequence"/>
</dbReference>
<evidence type="ECO:0000313" key="2">
    <source>
        <dbReference type="EMBL" id="KAJ0191902.1"/>
    </source>
</evidence>
<evidence type="ECO:0000259" key="1">
    <source>
        <dbReference type="Pfam" id="PF13966"/>
    </source>
</evidence>
<dbReference type="InterPro" id="IPR026960">
    <property type="entry name" value="RVT-Znf"/>
</dbReference>
<sequence length="147" mass="17153">MGLYGLRHPIQHIHVADKLHHIGVQLPSSLCPLCNTSMETIEYLMVECNFATHCRLWTFKWCDIDDLRISTVVELLDFAARWENCPKKRPKFITIVYESNMVYLVFNELFYSPAMVADNIISLSFSWVKHMGNICDLKWSTWNVSPL</sequence>
<feature type="domain" description="Reverse transcriptase zinc-binding" evidence="1">
    <location>
        <begin position="12"/>
        <end position="53"/>
    </location>
</feature>
<accession>A0A9R1UQ84</accession>
<protein>
    <recommendedName>
        <fullName evidence="1">Reverse transcriptase zinc-binding domain-containing protein</fullName>
    </recommendedName>
</protein>
<keyword evidence="3" id="KW-1185">Reference proteome</keyword>
<reference evidence="2 3" key="1">
    <citation type="journal article" date="2017" name="Nat. Commun.">
        <title>Genome assembly with in vitro proximity ligation data and whole-genome triplication in lettuce.</title>
        <authorList>
            <person name="Reyes-Chin-Wo S."/>
            <person name="Wang Z."/>
            <person name="Yang X."/>
            <person name="Kozik A."/>
            <person name="Arikit S."/>
            <person name="Song C."/>
            <person name="Xia L."/>
            <person name="Froenicke L."/>
            <person name="Lavelle D.O."/>
            <person name="Truco M.J."/>
            <person name="Xia R."/>
            <person name="Zhu S."/>
            <person name="Xu C."/>
            <person name="Xu H."/>
            <person name="Xu X."/>
            <person name="Cox K."/>
            <person name="Korf I."/>
            <person name="Meyers B.C."/>
            <person name="Michelmore R.W."/>
        </authorList>
    </citation>
    <scope>NUCLEOTIDE SEQUENCE [LARGE SCALE GENOMIC DNA]</scope>
    <source>
        <strain evidence="3">cv. Salinas</strain>
        <tissue evidence="2">Seedlings</tissue>
    </source>
</reference>
<name>A0A9R1UQ84_LACSA</name>
<gene>
    <name evidence="2" type="ORF">LSAT_V11C800412380</name>
</gene>